<feature type="region of interest" description="Disordered" evidence="1">
    <location>
        <begin position="61"/>
        <end position="84"/>
    </location>
</feature>
<reference evidence="2" key="1">
    <citation type="journal article" date="2020" name="G3 (Bethesda)">
        <title>High-Quality Assemblies for Three Invasive Social Wasps from the &lt;i&gt;Vespula&lt;/i&gt; Genus.</title>
        <authorList>
            <person name="Harrop T.W.R."/>
            <person name="Guhlin J."/>
            <person name="McLaughlin G.M."/>
            <person name="Permina E."/>
            <person name="Stockwell P."/>
            <person name="Gilligan J."/>
            <person name="Le Lec M.F."/>
            <person name="Gruber M.A.M."/>
            <person name="Quinn O."/>
            <person name="Lovegrove M."/>
            <person name="Duncan E.J."/>
            <person name="Remnant E.J."/>
            <person name="Van Eeckhoven J."/>
            <person name="Graham B."/>
            <person name="Knapp R.A."/>
            <person name="Langford K.W."/>
            <person name="Kronenberg Z."/>
            <person name="Press M.O."/>
            <person name="Eacker S.M."/>
            <person name="Wilson-Rankin E.E."/>
            <person name="Purcell J."/>
            <person name="Lester P.J."/>
            <person name="Dearden P.K."/>
        </authorList>
    </citation>
    <scope>NUCLEOTIDE SEQUENCE</scope>
    <source>
        <strain evidence="2">Volc-1</strain>
    </source>
</reference>
<organism evidence="2 3">
    <name type="scientific">Vespula pensylvanica</name>
    <name type="common">Western yellow jacket</name>
    <name type="synonym">Wasp</name>
    <dbReference type="NCBI Taxonomy" id="30213"/>
    <lineage>
        <taxon>Eukaryota</taxon>
        <taxon>Metazoa</taxon>
        <taxon>Ecdysozoa</taxon>
        <taxon>Arthropoda</taxon>
        <taxon>Hexapoda</taxon>
        <taxon>Insecta</taxon>
        <taxon>Pterygota</taxon>
        <taxon>Neoptera</taxon>
        <taxon>Endopterygota</taxon>
        <taxon>Hymenoptera</taxon>
        <taxon>Apocrita</taxon>
        <taxon>Aculeata</taxon>
        <taxon>Vespoidea</taxon>
        <taxon>Vespidae</taxon>
        <taxon>Vespinae</taxon>
        <taxon>Vespula</taxon>
    </lineage>
</organism>
<sequence length="162" mass="18318">MRVIAASVAPATDAPGAGGGSISRGRINPTGAESTAYALVRRKGEVLRVVLCLTCERRKINEDEEDEEEGDGGEREEGNHWVPPSYRHPLAQGKELIRLIHAQPREAGPPLCFWVIFETRYTPVPPAKYLSCFSTWNHPWKEENHDFFKIFTLCPLNYYEFS</sequence>
<evidence type="ECO:0000313" key="2">
    <source>
        <dbReference type="EMBL" id="KAF7398220.1"/>
    </source>
</evidence>
<protein>
    <submittedName>
        <fullName evidence="2">Uncharacterized protein</fullName>
    </submittedName>
</protein>
<comment type="caution">
    <text evidence="2">The sequence shown here is derived from an EMBL/GenBank/DDBJ whole genome shotgun (WGS) entry which is preliminary data.</text>
</comment>
<dbReference type="Proteomes" id="UP000600918">
    <property type="component" value="Unassembled WGS sequence"/>
</dbReference>
<gene>
    <name evidence="2" type="ORF">H0235_016228</name>
</gene>
<dbReference type="AlphaFoldDB" id="A0A834N646"/>
<feature type="compositionally biased region" description="Acidic residues" evidence="1">
    <location>
        <begin position="62"/>
        <end position="71"/>
    </location>
</feature>
<evidence type="ECO:0000313" key="3">
    <source>
        <dbReference type="Proteomes" id="UP000600918"/>
    </source>
</evidence>
<evidence type="ECO:0000256" key="1">
    <source>
        <dbReference type="SAM" id="MobiDB-lite"/>
    </source>
</evidence>
<accession>A0A834N646</accession>
<proteinExistence type="predicted"/>
<feature type="region of interest" description="Disordered" evidence="1">
    <location>
        <begin position="1"/>
        <end position="28"/>
    </location>
</feature>
<name>A0A834N646_VESPE</name>
<dbReference type="EMBL" id="JACSDY010000019">
    <property type="protein sequence ID" value="KAF7398220.1"/>
    <property type="molecule type" value="Genomic_DNA"/>
</dbReference>
<keyword evidence="3" id="KW-1185">Reference proteome</keyword>